<evidence type="ECO:0000313" key="1">
    <source>
        <dbReference type="EMBL" id="JAP17306.1"/>
    </source>
</evidence>
<proteinExistence type="predicted"/>
<reference evidence="1" key="1">
    <citation type="submission" date="2015-12" db="EMBL/GenBank/DDBJ databases">
        <title>Gene expression during late stages of embryo sac development: a critical building block for successful pollen-pistil interactions.</title>
        <authorList>
            <person name="Liu Y."/>
            <person name="Joly V."/>
            <person name="Sabar M."/>
            <person name="Matton D.P."/>
        </authorList>
    </citation>
    <scope>NUCLEOTIDE SEQUENCE</scope>
</reference>
<name>A0A0V0HB23_SOLCH</name>
<dbReference type="EMBL" id="GEDG01022689">
    <property type="protein sequence ID" value="JAP17306.1"/>
    <property type="molecule type" value="Transcribed_RNA"/>
</dbReference>
<protein>
    <submittedName>
        <fullName evidence="1">Putative ovule protein</fullName>
    </submittedName>
</protein>
<sequence length="85" mass="9829">MDPPTHTHPHPLEDLTFPLRFHHPLHKQFLRHYFAIRLHFLRQDSPILVTPFLSFVTTLSKPLSLGSTFCPMSMVLTPEMPSSIP</sequence>
<accession>A0A0V0HB23</accession>
<organism evidence="1">
    <name type="scientific">Solanum chacoense</name>
    <name type="common">Chaco potato</name>
    <dbReference type="NCBI Taxonomy" id="4108"/>
    <lineage>
        <taxon>Eukaryota</taxon>
        <taxon>Viridiplantae</taxon>
        <taxon>Streptophyta</taxon>
        <taxon>Embryophyta</taxon>
        <taxon>Tracheophyta</taxon>
        <taxon>Spermatophyta</taxon>
        <taxon>Magnoliopsida</taxon>
        <taxon>eudicotyledons</taxon>
        <taxon>Gunneridae</taxon>
        <taxon>Pentapetalae</taxon>
        <taxon>asterids</taxon>
        <taxon>lamiids</taxon>
        <taxon>Solanales</taxon>
        <taxon>Solanaceae</taxon>
        <taxon>Solanoideae</taxon>
        <taxon>Solaneae</taxon>
        <taxon>Solanum</taxon>
    </lineage>
</organism>
<dbReference type="AlphaFoldDB" id="A0A0V0HB23"/>